<evidence type="ECO:0000256" key="4">
    <source>
        <dbReference type="RuleBase" id="RU003345"/>
    </source>
</evidence>
<gene>
    <name evidence="6" type="ORF">I601_0648</name>
</gene>
<dbReference type="Pfam" id="PF00171">
    <property type="entry name" value="Aldedh"/>
    <property type="match status" value="1"/>
</dbReference>
<accession>A0A1A9GHE7</accession>
<dbReference type="PATRIC" id="fig|1300347.3.peg.653"/>
<dbReference type="OrthoDB" id="6882680at2"/>
<dbReference type="Gene3D" id="3.40.309.10">
    <property type="entry name" value="Aldehyde Dehydrogenase, Chain A, domain 2"/>
    <property type="match status" value="1"/>
</dbReference>
<protein>
    <submittedName>
        <fullName evidence="6">Putative aldehyde dehydrogenase</fullName>
        <ecNumber evidence="6">1.2.1.3</ecNumber>
    </submittedName>
</protein>
<dbReference type="FunFam" id="3.40.605.10:FF:000007">
    <property type="entry name" value="NAD/NADP-dependent betaine aldehyde dehydrogenase"/>
    <property type="match status" value="1"/>
</dbReference>
<dbReference type="FunFam" id="3.40.605.10:FF:000026">
    <property type="entry name" value="Aldehyde dehydrogenase, putative"/>
    <property type="match status" value="1"/>
</dbReference>
<dbReference type="CDD" id="cd07138">
    <property type="entry name" value="ALDH_CddD_SSP0762"/>
    <property type="match status" value="1"/>
</dbReference>
<dbReference type="SUPFAM" id="SSF53720">
    <property type="entry name" value="ALDH-like"/>
    <property type="match status" value="1"/>
</dbReference>
<feature type="active site" evidence="3">
    <location>
        <position position="245"/>
    </location>
</feature>
<evidence type="ECO:0000256" key="2">
    <source>
        <dbReference type="ARBA" id="ARBA00023002"/>
    </source>
</evidence>
<proteinExistence type="inferred from homology"/>
<evidence type="ECO:0000256" key="1">
    <source>
        <dbReference type="ARBA" id="ARBA00009986"/>
    </source>
</evidence>
<reference evidence="6 7" key="1">
    <citation type="submission" date="2016-03" db="EMBL/GenBank/DDBJ databases">
        <title>Complete genome sequence of a soil Actinobacterium, Nocardioides dokdonensis FR1436.</title>
        <authorList>
            <person name="Kwon S.-K."/>
            <person name="Kim K."/>
            <person name="Kim J.F."/>
        </authorList>
    </citation>
    <scope>NUCLEOTIDE SEQUENCE [LARGE SCALE GENOMIC DNA]</scope>
    <source>
        <strain evidence="6 7">FR1436</strain>
    </source>
</reference>
<comment type="similarity">
    <text evidence="1 4">Belongs to the aldehyde dehydrogenase family.</text>
</comment>
<name>A0A1A9GHE7_9ACTN</name>
<organism evidence="6 7">
    <name type="scientific">Nocardioides dokdonensis FR1436</name>
    <dbReference type="NCBI Taxonomy" id="1300347"/>
    <lineage>
        <taxon>Bacteria</taxon>
        <taxon>Bacillati</taxon>
        <taxon>Actinomycetota</taxon>
        <taxon>Actinomycetes</taxon>
        <taxon>Propionibacteriales</taxon>
        <taxon>Nocardioidaceae</taxon>
        <taxon>Nocardioides</taxon>
    </lineage>
</organism>
<feature type="domain" description="Aldehyde dehydrogenase" evidence="5">
    <location>
        <begin position="13"/>
        <end position="466"/>
    </location>
</feature>
<keyword evidence="2 4" id="KW-0560">Oxidoreductase</keyword>
<evidence type="ECO:0000259" key="5">
    <source>
        <dbReference type="Pfam" id="PF00171"/>
    </source>
</evidence>
<evidence type="ECO:0000313" key="6">
    <source>
        <dbReference type="EMBL" id="ANH37100.1"/>
    </source>
</evidence>
<dbReference type="PANTHER" id="PTHR42804:SF1">
    <property type="entry name" value="ALDEHYDE DEHYDROGENASE-RELATED"/>
    <property type="match status" value="1"/>
</dbReference>
<dbReference type="Proteomes" id="UP000077868">
    <property type="component" value="Chromosome"/>
</dbReference>
<dbReference type="PANTHER" id="PTHR42804">
    <property type="entry name" value="ALDEHYDE DEHYDROGENASE"/>
    <property type="match status" value="1"/>
</dbReference>
<dbReference type="EMBL" id="CP015079">
    <property type="protein sequence ID" value="ANH37100.1"/>
    <property type="molecule type" value="Genomic_DNA"/>
</dbReference>
<dbReference type="RefSeq" id="WP_068106359.1">
    <property type="nucleotide sequence ID" value="NZ_CP015079.1"/>
</dbReference>
<keyword evidence="7" id="KW-1185">Reference proteome</keyword>
<dbReference type="InterPro" id="IPR016163">
    <property type="entry name" value="Ald_DH_C"/>
</dbReference>
<dbReference type="InterPro" id="IPR016162">
    <property type="entry name" value="Ald_DH_N"/>
</dbReference>
<dbReference type="InterPro" id="IPR029510">
    <property type="entry name" value="Ald_DH_CS_GLU"/>
</dbReference>
<dbReference type="STRING" id="1300347.I601_0648"/>
<sequence length="471" mass="49461">MQTRDQIHIDGQWVEPHGDEVLSLVDPRTGEQHARVRLGDEVDVDRAVLGARRVLDEGPAWPLADRIAALRALHARITERAEEFADTMSAEMGSPAAFARQVQVGMPLATLATTTDVAEAYPFDEALGASTLVREPVGVVAAISPWNFPLHQALAKVGSALAAGCPVVLKPAETTPLTAYLLVEAARDAGVPAGWLQLVPGRGTVVGAALAEHPGVDMVSFTGSTATGREIARTAAGTLKRVALELGGKSPSVLLDDLDDEAFATAVRTSAGFCMMNTGQTCAAWTRLIVPEDRYADAVAIASQTAAAFVPGENLGPLASQVQWERVAGHLHQAVEEGATVEHGDPAPAQPERGFHMAPVVLGGVTPDMRIGREEVFGPVLAVQTHRGDDDAVRLANATDYGLSAGVFGADPDRAGAVARRIRSGTVHVNGLNNNRLAPFGGMKQSGIGREYGVHGLEEFLEVKSIQPPAG</sequence>
<evidence type="ECO:0000256" key="3">
    <source>
        <dbReference type="PROSITE-ProRule" id="PRU10007"/>
    </source>
</evidence>
<dbReference type="EC" id="1.2.1.3" evidence="6"/>
<dbReference type="InterPro" id="IPR016161">
    <property type="entry name" value="Ald_DH/histidinol_DH"/>
</dbReference>
<dbReference type="Gene3D" id="3.40.605.10">
    <property type="entry name" value="Aldehyde Dehydrogenase, Chain A, domain 1"/>
    <property type="match status" value="1"/>
</dbReference>
<evidence type="ECO:0000313" key="7">
    <source>
        <dbReference type="Proteomes" id="UP000077868"/>
    </source>
</evidence>
<dbReference type="AlphaFoldDB" id="A0A1A9GHE7"/>
<dbReference type="InterPro" id="IPR015590">
    <property type="entry name" value="Aldehyde_DH_dom"/>
</dbReference>
<dbReference type="PROSITE" id="PS00687">
    <property type="entry name" value="ALDEHYDE_DEHYDR_GLU"/>
    <property type="match status" value="1"/>
</dbReference>
<dbReference type="KEGG" id="ndk:I601_0648"/>
<dbReference type="GO" id="GO:0004029">
    <property type="term" value="F:aldehyde dehydrogenase (NAD+) activity"/>
    <property type="evidence" value="ECO:0007669"/>
    <property type="project" value="UniProtKB-EC"/>
</dbReference>